<evidence type="ECO:0000313" key="7">
    <source>
        <dbReference type="EMBL" id="TFB78274.1"/>
    </source>
</evidence>
<evidence type="ECO:0000313" key="6">
    <source>
        <dbReference type="EMBL" id="SDO36921.1"/>
    </source>
</evidence>
<evidence type="ECO:0000256" key="4">
    <source>
        <dbReference type="ARBA" id="ARBA00022679"/>
    </source>
</evidence>
<dbReference type="InterPro" id="IPR029044">
    <property type="entry name" value="Nucleotide-diphossugar_trans"/>
</dbReference>
<dbReference type="RefSeq" id="WP_092341967.1">
    <property type="nucleotide sequence ID" value="NZ_FNIB01000016.1"/>
</dbReference>
<dbReference type="Pfam" id="PF00535">
    <property type="entry name" value="Glycos_transf_2"/>
    <property type="match status" value="1"/>
</dbReference>
<evidence type="ECO:0000313" key="9">
    <source>
        <dbReference type="Proteomes" id="UP000199639"/>
    </source>
</evidence>
<evidence type="ECO:0000313" key="10">
    <source>
        <dbReference type="Proteomes" id="UP000298252"/>
    </source>
</evidence>
<evidence type="ECO:0000259" key="5">
    <source>
        <dbReference type="Pfam" id="PF00535"/>
    </source>
</evidence>
<proteinExistence type="inferred from homology"/>
<dbReference type="EMBL" id="SOFD01000017">
    <property type="protein sequence ID" value="TFB78274.1"/>
    <property type="molecule type" value="Genomic_DNA"/>
</dbReference>
<dbReference type="STRING" id="1424659.SAMN05216368_11634"/>
<dbReference type="Gene3D" id="3.90.550.10">
    <property type="entry name" value="Spore Coat Polysaccharide Biosynthesis Protein SpsA, Chain A"/>
    <property type="match status" value="1"/>
</dbReference>
<dbReference type="CDD" id="cd00761">
    <property type="entry name" value="Glyco_tranf_GTA_type"/>
    <property type="match status" value="1"/>
</dbReference>
<comment type="similarity">
    <text evidence="2">Belongs to the glycosyltransferase 2 family.</text>
</comment>
<accession>A0A4R8V683</accession>
<evidence type="ECO:0000313" key="8">
    <source>
        <dbReference type="EMBL" id="TFB78554.1"/>
    </source>
</evidence>
<keyword evidence="3" id="KW-0328">Glycosyltransferase</keyword>
<dbReference type="EMBL" id="FNIB01000016">
    <property type="protein sequence ID" value="SDO36921.1"/>
    <property type="molecule type" value="Genomic_DNA"/>
</dbReference>
<evidence type="ECO:0000256" key="2">
    <source>
        <dbReference type="ARBA" id="ARBA00006739"/>
    </source>
</evidence>
<gene>
    <name evidence="8" type="ORF">E3O21_05440</name>
    <name evidence="7" type="ORF">E3O21_06315</name>
    <name evidence="6" type="ORF">SAMN05216368_11634</name>
</gene>
<evidence type="ECO:0000256" key="3">
    <source>
        <dbReference type="ARBA" id="ARBA00022676"/>
    </source>
</evidence>
<dbReference type="Proteomes" id="UP000199639">
    <property type="component" value="Unassembled WGS sequence"/>
</dbReference>
<sequence length="332" mass="36059">MTFPTNADPLRADPARQVVTLTVAVLTYLRPEGLRRGLPAIVEQVRAINADHSVLANILVVDNDADGSAGTFVATLDADLVRYVIEPEPGIAAARNRALDETGDSDLLVYIDDDERPTADWLRPLVATWRSSRAAAVMGRIVPEFSGDLDPWVAAGSFFRRRSMTTGTEIEVAATNNLLLDLQQVRDLGLRFDVRLGLCGGEDSLFSHQLTRRKARIVWCEESAATDFVPVERSGRRWVLMRTLSHGNTTSLVAVFLAETGAQRVGGRVKHTIGGLTRIGGGCARGIFGLATGSLRHEARGLRAVFRGAGMVAGAWGFTYQEYARPTSTVQD</sequence>
<reference evidence="7 10" key="2">
    <citation type="submission" date="2019-03" db="EMBL/GenBank/DDBJ databases">
        <title>Genomics of glacier-inhabiting Cryobacterium strains.</title>
        <authorList>
            <person name="Liu Q."/>
            <person name="Xin Y.-H."/>
        </authorList>
    </citation>
    <scope>NUCLEOTIDE SEQUENCE [LARGE SCALE GENOMIC DNA]</scope>
    <source>
        <strain evidence="7 10">Hh8</strain>
    </source>
</reference>
<dbReference type="SUPFAM" id="SSF53448">
    <property type="entry name" value="Nucleotide-diphospho-sugar transferases"/>
    <property type="match status" value="1"/>
</dbReference>
<protein>
    <submittedName>
        <fullName evidence="6">Glycosyl transferase family 2</fullName>
    </submittedName>
    <submittedName>
        <fullName evidence="7">Glycosyltransferase</fullName>
    </submittedName>
</protein>
<comment type="pathway">
    <text evidence="1">Cell wall biogenesis; cell wall polysaccharide biosynthesis.</text>
</comment>
<keyword evidence="10" id="KW-1185">Reference proteome</keyword>
<dbReference type="Proteomes" id="UP000298252">
    <property type="component" value="Unassembled WGS sequence"/>
</dbReference>
<dbReference type="InterPro" id="IPR001173">
    <property type="entry name" value="Glyco_trans_2-like"/>
</dbReference>
<dbReference type="EMBL" id="SOFD01000010">
    <property type="protein sequence ID" value="TFB78554.1"/>
    <property type="molecule type" value="Genomic_DNA"/>
</dbReference>
<evidence type="ECO:0000256" key="1">
    <source>
        <dbReference type="ARBA" id="ARBA00004776"/>
    </source>
</evidence>
<name>A0A4R8V683_9MICO</name>
<organism evidence="6 9">
    <name type="scientific">Cryobacterium flavum</name>
    <dbReference type="NCBI Taxonomy" id="1424659"/>
    <lineage>
        <taxon>Bacteria</taxon>
        <taxon>Bacillati</taxon>
        <taxon>Actinomycetota</taxon>
        <taxon>Actinomycetes</taxon>
        <taxon>Micrococcales</taxon>
        <taxon>Microbacteriaceae</taxon>
        <taxon>Cryobacterium</taxon>
    </lineage>
</organism>
<dbReference type="PANTHER" id="PTHR43179">
    <property type="entry name" value="RHAMNOSYLTRANSFERASE WBBL"/>
    <property type="match status" value="1"/>
</dbReference>
<feature type="domain" description="Glycosyltransferase 2-like" evidence="5">
    <location>
        <begin position="22"/>
        <end position="155"/>
    </location>
</feature>
<reference evidence="6 9" key="1">
    <citation type="submission" date="2016-10" db="EMBL/GenBank/DDBJ databases">
        <authorList>
            <person name="Varghese N."/>
            <person name="Submissions S."/>
        </authorList>
    </citation>
    <scope>NUCLEOTIDE SEQUENCE [LARGE SCALE GENOMIC DNA]</scope>
    <source>
        <strain evidence="6 9">CGMCC 1.11215</strain>
    </source>
</reference>
<dbReference type="AlphaFoldDB" id="A0A4R8V683"/>
<dbReference type="PANTHER" id="PTHR43179:SF12">
    <property type="entry name" value="GALACTOFURANOSYLTRANSFERASE GLFT2"/>
    <property type="match status" value="1"/>
</dbReference>
<keyword evidence="4 6" id="KW-0808">Transferase</keyword>
<dbReference type="GO" id="GO:0016757">
    <property type="term" value="F:glycosyltransferase activity"/>
    <property type="evidence" value="ECO:0007669"/>
    <property type="project" value="UniProtKB-KW"/>
</dbReference>